<keyword evidence="5" id="KW-0584">Phenylalanine biosynthesis</keyword>
<dbReference type="Gene3D" id="3.40.190.10">
    <property type="entry name" value="Periplasmic binding protein-like II"/>
    <property type="match status" value="2"/>
</dbReference>
<dbReference type="FunFam" id="3.40.190.10:FF:000034">
    <property type="entry name" value="Chorismate mutase/prephenate dehydratase"/>
    <property type="match status" value="1"/>
</dbReference>
<dbReference type="SUPFAM" id="SSF55021">
    <property type="entry name" value="ACT-like"/>
    <property type="match status" value="1"/>
</dbReference>
<comment type="catalytic activity">
    <reaction evidence="7">
        <text>prephenate + H(+) = 3-phenylpyruvate + CO2 + H2O</text>
        <dbReference type="Rhea" id="RHEA:21648"/>
        <dbReference type="ChEBI" id="CHEBI:15377"/>
        <dbReference type="ChEBI" id="CHEBI:15378"/>
        <dbReference type="ChEBI" id="CHEBI:16526"/>
        <dbReference type="ChEBI" id="CHEBI:18005"/>
        <dbReference type="ChEBI" id="CHEBI:29934"/>
        <dbReference type="EC" id="4.2.1.51"/>
    </reaction>
</comment>
<dbReference type="OMA" id="PLMIYRE"/>
<evidence type="ECO:0000256" key="6">
    <source>
        <dbReference type="ARBA" id="ARBA00023239"/>
    </source>
</evidence>
<dbReference type="Pfam" id="PF00800">
    <property type="entry name" value="PDT"/>
    <property type="match status" value="1"/>
</dbReference>
<evidence type="ECO:0000256" key="2">
    <source>
        <dbReference type="ARBA" id="ARBA00013147"/>
    </source>
</evidence>
<dbReference type="EMBL" id="LVVT01000014">
    <property type="protein sequence ID" value="TQS82899.1"/>
    <property type="molecule type" value="Genomic_DNA"/>
</dbReference>
<evidence type="ECO:0000256" key="7">
    <source>
        <dbReference type="ARBA" id="ARBA00047848"/>
    </source>
</evidence>
<dbReference type="PANTHER" id="PTHR21022">
    <property type="entry name" value="PREPHENATE DEHYDRATASE P PROTEIN"/>
    <property type="match status" value="1"/>
</dbReference>
<keyword evidence="3" id="KW-0028">Amino-acid biosynthesis</keyword>
<dbReference type="InterPro" id="IPR001086">
    <property type="entry name" value="Preph_deHydtase"/>
</dbReference>
<evidence type="ECO:0000259" key="9">
    <source>
        <dbReference type="PROSITE" id="PS51671"/>
    </source>
</evidence>
<feature type="domain" description="ACT" evidence="9">
    <location>
        <begin position="190"/>
        <end position="264"/>
    </location>
</feature>
<keyword evidence="6" id="KW-0456">Lyase</keyword>
<dbReference type="GeneID" id="41323837"/>
<protein>
    <recommendedName>
        <fullName evidence="2">prephenate dehydratase</fullName>
        <ecNumber evidence="2">4.2.1.51</ecNumber>
    </recommendedName>
</protein>
<reference evidence="10" key="1">
    <citation type="submission" date="2016-03" db="EMBL/GenBank/DDBJ databases">
        <authorList>
            <person name="Borrel G."/>
            <person name="Mccann A."/>
            <person name="O'Toole P.W."/>
        </authorList>
    </citation>
    <scope>NUCLEOTIDE SEQUENCE</scope>
    <source>
        <strain evidence="10">183</strain>
    </source>
</reference>
<organism evidence="10 11">
    <name type="scientific">Candidatus Methanomassiliicoccus intestinalis</name>
    <dbReference type="NCBI Taxonomy" id="1406512"/>
    <lineage>
        <taxon>Archaea</taxon>
        <taxon>Methanobacteriati</taxon>
        <taxon>Thermoplasmatota</taxon>
        <taxon>Thermoplasmata</taxon>
        <taxon>Methanomassiliicoccales</taxon>
        <taxon>Methanomassiliicoccaceae</taxon>
        <taxon>Methanomassiliicoccus</taxon>
    </lineage>
</organism>
<accession>A0A8J8PD93</accession>
<evidence type="ECO:0000256" key="1">
    <source>
        <dbReference type="ARBA" id="ARBA00004741"/>
    </source>
</evidence>
<dbReference type="PROSITE" id="PS00858">
    <property type="entry name" value="PREPHENATE_DEHYDR_2"/>
    <property type="match status" value="1"/>
</dbReference>
<dbReference type="Pfam" id="PF01842">
    <property type="entry name" value="ACT"/>
    <property type="match status" value="1"/>
</dbReference>
<evidence type="ECO:0000256" key="3">
    <source>
        <dbReference type="ARBA" id="ARBA00022605"/>
    </source>
</evidence>
<dbReference type="CDD" id="cd04905">
    <property type="entry name" value="ACT_CM-PDT"/>
    <property type="match status" value="1"/>
</dbReference>
<dbReference type="RefSeq" id="WP_020449303.1">
    <property type="nucleotide sequence ID" value="NZ_CAYAXV010000005.1"/>
</dbReference>
<proteinExistence type="predicted"/>
<evidence type="ECO:0000259" key="8">
    <source>
        <dbReference type="PROSITE" id="PS51171"/>
    </source>
</evidence>
<sequence length="270" mass="30447">MNLRIAFQGIKGAYSEDACNKLFGDSETLPCHDFYELFSKVACGDATHGVVPVENSLHGSVTQVNDLLLENDLTVTKETVVQIKHCLIIQPDSDLSKIKRVYSHPQALGQCSKYLNEMPWEIMSAYDTAGSVKMIADDGSEEEAAIASRRAAEEYNMKIAAENIQNEPLNYTRFFVIEKNPEKQEGDRFSIAFAVKDAPGSLCEALKYFAENNVNLTRLESRPRKNHPWEYVFYADMDWSERASKATAELNKKAAFVKVLGRYSRIIKDI</sequence>
<dbReference type="EC" id="4.2.1.51" evidence="2"/>
<evidence type="ECO:0000256" key="5">
    <source>
        <dbReference type="ARBA" id="ARBA00023222"/>
    </source>
</evidence>
<dbReference type="GO" id="GO:0009094">
    <property type="term" value="P:L-phenylalanine biosynthetic process"/>
    <property type="evidence" value="ECO:0007669"/>
    <property type="project" value="UniProtKB-KW"/>
</dbReference>
<keyword evidence="4" id="KW-0057">Aromatic amino acid biosynthesis</keyword>
<name>A0A8J8PD93_9ARCH</name>
<dbReference type="PANTHER" id="PTHR21022:SF19">
    <property type="entry name" value="PREPHENATE DEHYDRATASE-RELATED"/>
    <property type="match status" value="1"/>
</dbReference>
<dbReference type="AlphaFoldDB" id="A0A8J8PD93"/>
<dbReference type="PROSITE" id="PS51671">
    <property type="entry name" value="ACT"/>
    <property type="match status" value="1"/>
</dbReference>
<dbReference type="NCBIfam" id="NF008865">
    <property type="entry name" value="PRK11898.1"/>
    <property type="match status" value="1"/>
</dbReference>
<dbReference type="InterPro" id="IPR018528">
    <property type="entry name" value="Preph_deHydtase_CS"/>
</dbReference>
<comment type="pathway">
    <text evidence="1">Amino-acid biosynthesis; L-phenylalanine biosynthesis; phenylpyruvate from prephenate: step 1/1.</text>
</comment>
<dbReference type="Proteomes" id="UP000752814">
    <property type="component" value="Unassembled WGS sequence"/>
</dbReference>
<dbReference type="GO" id="GO:0005737">
    <property type="term" value="C:cytoplasm"/>
    <property type="evidence" value="ECO:0007669"/>
    <property type="project" value="TreeGrafter"/>
</dbReference>
<evidence type="ECO:0000256" key="4">
    <source>
        <dbReference type="ARBA" id="ARBA00023141"/>
    </source>
</evidence>
<dbReference type="SUPFAM" id="SSF53850">
    <property type="entry name" value="Periplasmic binding protein-like II"/>
    <property type="match status" value="1"/>
</dbReference>
<comment type="caution">
    <text evidence="10">The sequence shown here is derived from an EMBL/GenBank/DDBJ whole genome shotgun (WGS) entry which is preliminary data.</text>
</comment>
<evidence type="ECO:0000313" key="10">
    <source>
        <dbReference type="EMBL" id="TQS82899.1"/>
    </source>
</evidence>
<feature type="domain" description="Prephenate dehydratase" evidence="8">
    <location>
        <begin position="4"/>
        <end position="179"/>
    </location>
</feature>
<dbReference type="CDD" id="cd13631">
    <property type="entry name" value="PBP2_Ct-PDT_like"/>
    <property type="match status" value="1"/>
</dbReference>
<dbReference type="PROSITE" id="PS51171">
    <property type="entry name" value="PREPHENATE_DEHYDR_3"/>
    <property type="match status" value="1"/>
</dbReference>
<dbReference type="Gene3D" id="3.30.70.260">
    <property type="match status" value="1"/>
</dbReference>
<evidence type="ECO:0000313" key="11">
    <source>
        <dbReference type="Proteomes" id="UP000752814"/>
    </source>
</evidence>
<dbReference type="InterPro" id="IPR045865">
    <property type="entry name" value="ACT-like_dom_sf"/>
</dbReference>
<dbReference type="InterPro" id="IPR002912">
    <property type="entry name" value="ACT_dom"/>
</dbReference>
<dbReference type="GO" id="GO:0004664">
    <property type="term" value="F:prephenate dehydratase activity"/>
    <property type="evidence" value="ECO:0007669"/>
    <property type="project" value="UniProtKB-EC"/>
</dbReference>
<gene>
    <name evidence="10" type="ORF">A3207_02850</name>
</gene>